<evidence type="ECO:0000256" key="1">
    <source>
        <dbReference type="ARBA" id="ARBA00022604"/>
    </source>
</evidence>
<evidence type="ECO:0000256" key="3">
    <source>
        <dbReference type="ARBA" id="ARBA00026138"/>
    </source>
</evidence>
<feature type="compositionally biased region" description="Polar residues" evidence="4">
    <location>
        <begin position="222"/>
        <end position="234"/>
    </location>
</feature>
<feature type="compositionally biased region" description="Low complexity" evidence="4">
    <location>
        <begin position="185"/>
        <end position="197"/>
    </location>
</feature>
<keyword evidence="1" id="KW-0341">Growth regulation</keyword>
<keyword evidence="6" id="KW-1185">Reference proteome</keyword>
<organism evidence="5 6">
    <name type="scientific">Musa acuminata subsp. malaccensis</name>
    <name type="common">Wild banana</name>
    <name type="synonym">Musa malaccensis</name>
    <dbReference type="NCBI Taxonomy" id="214687"/>
    <lineage>
        <taxon>Eukaryota</taxon>
        <taxon>Viridiplantae</taxon>
        <taxon>Streptophyta</taxon>
        <taxon>Embryophyta</taxon>
        <taxon>Tracheophyta</taxon>
        <taxon>Spermatophyta</taxon>
        <taxon>Magnoliopsida</taxon>
        <taxon>Liliopsida</taxon>
        <taxon>Zingiberales</taxon>
        <taxon>Musaceae</taxon>
        <taxon>Musa</taxon>
    </lineage>
</organism>
<dbReference type="InterPro" id="IPR044989">
    <property type="entry name" value="TAC1"/>
</dbReference>
<feature type="region of interest" description="Disordered" evidence="4">
    <location>
        <begin position="157"/>
        <end position="197"/>
    </location>
</feature>
<sequence length="234" mass="26638">MKIIFDWMRRKLHPSVKYSQVSRKKDAFGGDDEEKQEVVFEGLMEKEPLLLHDVLDGILTIGTLGHQGNFLSRSYSIQEDHLLQEDEADTEVEEREEGTEVAPAIIESIKVKLPVEAEVKEVTVVVKDVEESPLLEEDKKKRERGRTTLADLFAAENLNEGANANRERKKTAKTKKQEKRTSPCTANAKAKANTTTNTKLQKLMTKMLKKKIHPEIAVMPKSSETQTQETRSHW</sequence>
<dbReference type="EnsemblPlants" id="Ma03_t12200.1">
    <property type="protein sequence ID" value="Ma03_p12200.1"/>
    <property type="gene ID" value="Ma03_g12200"/>
</dbReference>
<dbReference type="OMA" id="ACHEQDE"/>
<evidence type="ECO:0000256" key="2">
    <source>
        <dbReference type="ARBA" id="ARBA00025796"/>
    </source>
</evidence>
<dbReference type="AlphaFoldDB" id="A0A804IB75"/>
<evidence type="ECO:0000313" key="6">
    <source>
        <dbReference type="Proteomes" id="UP000012960"/>
    </source>
</evidence>
<protein>
    <recommendedName>
        <fullName evidence="3">Protein TILLER ANGLE CONTROL 1</fullName>
    </recommendedName>
</protein>
<proteinExistence type="inferred from homology"/>
<accession>A0A804IB75</accession>
<feature type="compositionally biased region" description="Basic residues" evidence="4">
    <location>
        <begin position="167"/>
        <end position="178"/>
    </location>
</feature>
<dbReference type="Proteomes" id="UP000012960">
    <property type="component" value="Unplaced"/>
</dbReference>
<dbReference type="PANTHER" id="PTHR38366">
    <property type="entry name" value="NAD-DEPENDENT PROTEIN DEACETYLASE HST1-LIKE PROTEIN"/>
    <property type="match status" value="1"/>
</dbReference>
<evidence type="ECO:0000256" key="4">
    <source>
        <dbReference type="SAM" id="MobiDB-lite"/>
    </source>
</evidence>
<feature type="region of interest" description="Disordered" evidence="4">
    <location>
        <begin position="213"/>
        <end position="234"/>
    </location>
</feature>
<reference evidence="5" key="1">
    <citation type="submission" date="2021-05" db="UniProtKB">
        <authorList>
            <consortium name="EnsemblPlants"/>
        </authorList>
    </citation>
    <scope>IDENTIFICATION</scope>
    <source>
        <strain evidence="5">subsp. malaccensis</strain>
    </source>
</reference>
<dbReference type="Gramene" id="Ma03_t12200.1">
    <property type="protein sequence ID" value="Ma03_p12200.1"/>
    <property type="gene ID" value="Ma03_g12200"/>
</dbReference>
<comment type="similarity">
    <text evidence="2">Belongs to the TAC family.</text>
</comment>
<name>A0A804IB75_MUSAM</name>
<dbReference type="PANTHER" id="PTHR38366:SF1">
    <property type="entry name" value="PROTEIN TILLER ANGLE CONTROL 1"/>
    <property type="match status" value="1"/>
</dbReference>
<dbReference type="GO" id="GO:0001763">
    <property type="term" value="P:morphogenesis of a branching structure"/>
    <property type="evidence" value="ECO:0007669"/>
    <property type="project" value="InterPro"/>
</dbReference>
<evidence type="ECO:0000313" key="5">
    <source>
        <dbReference type="EnsemblPlants" id="Ma03_p12200.1"/>
    </source>
</evidence>
<dbReference type="InParanoid" id="A0A804IB75"/>